<evidence type="ECO:0000256" key="4">
    <source>
        <dbReference type="SAM" id="MobiDB-lite"/>
    </source>
</evidence>
<dbReference type="AlphaFoldDB" id="A0A9P6QXI2"/>
<comment type="similarity">
    <text evidence="1 3">Belongs to the peptidase A1 family.</text>
</comment>
<dbReference type="InterPro" id="IPR033121">
    <property type="entry name" value="PEPTIDASE_A1"/>
</dbReference>
<evidence type="ECO:0000259" key="5">
    <source>
        <dbReference type="PROSITE" id="PS51767"/>
    </source>
</evidence>
<dbReference type="InterPro" id="IPR001969">
    <property type="entry name" value="Aspartic_peptidase_AS"/>
</dbReference>
<name>A0A9P6QXI2_9FUNG</name>
<dbReference type="EMBL" id="JAAAIN010001425">
    <property type="protein sequence ID" value="KAG0303205.1"/>
    <property type="molecule type" value="Genomic_DNA"/>
</dbReference>
<evidence type="ECO:0000256" key="2">
    <source>
        <dbReference type="ARBA" id="ARBA00022750"/>
    </source>
</evidence>
<keyword evidence="7" id="KW-1185">Reference proteome</keyword>
<dbReference type="InterPro" id="IPR034164">
    <property type="entry name" value="Pepsin-like_dom"/>
</dbReference>
<dbReference type="SUPFAM" id="SSF50630">
    <property type="entry name" value="Acid proteases"/>
    <property type="match status" value="1"/>
</dbReference>
<sequence>MVAARLIGPGAVKIEESLQLLHLDTTPNSALSVEKVHSAAASIVAPPSPPATLPPNSNVYNQTYVDGSWGAGTFVQDRIQVDTTPPGEVFNPYHRMNDDGSFESSSTGHVASVTFLDVVQDNLGLVKGYDGQISGLLGLTRASPTGRKTFLQELVDQGSLAEPVVSMHLGAEGGSFLLGGIDSSQYSGQLVYSPVTDPITWQMSLQGLGIRNRDGHYSAVSQPAVPTINSSGTSSPQRPSTNPLSPSDTNHTSFTSGHYKVLPQFNIFQDAPLILDSGTSSILIPTDASQAIHSELSGTWDPIHRAWFLPCQGPDLIWWVSSGQHGVIQPYETLIYLLEDGRCQSLIFENPDANYWILGDTWLRGLYVVYDMEGSGRIGIATANEMHTTGGSGGEARILTVEDSSPARRLRPSLWGIEGGLISIGVRLMVVAVVHALIGALV</sequence>
<evidence type="ECO:0000256" key="3">
    <source>
        <dbReference type="RuleBase" id="RU000454"/>
    </source>
</evidence>
<dbReference type="PRINTS" id="PR00792">
    <property type="entry name" value="PEPSIN"/>
</dbReference>
<reference evidence="6" key="1">
    <citation type="journal article" date="2020" name="Fungal Divers.">
        <title>Resolving the Mortierellaceae phylogeny through synthesis of multi-gene phylogenetics and phylogenomics.</title>
        <authorList>
            <person name="Vandepol N."/>
            <person name="Liber J."/>
            <person name="Desiro A."/>
            <person name="Na H."/>
            <person name="Kennedy M."/>
            <person name="Barry K."/>
            <person name="Grigoriev I.V."/>
            <person name="Miller A.N."/>
            <person name="O'Donnell K."/>
            <person name="Stajich J.E."/>
            <person name="Bonito G."/>
        </authorList>
    </citation>
    <scope>NUCLEOTIDE SEQUENCE</scope>
    <source>
        <strain evidence="6">NVP60</strain>
    </source>
</reference>
<dbReference type="InterPro" id="IPR021109">
    <property type="entry name" value="Peptidase_aspartic_dom_sf"/>
</dbReference>
<comment type="caution">
    <text evidence="6">The sequence shown here is derived from an EMBL/GenBank/DDBJ whole genome shotgun (WGS) entry which is preliminary data.</text>
</comment>
<dbReference type="PROSITE" id="PS00141">
    <property type="entry name" value="ASP_PROTEASE"/>
    <property type="match status" value="1"/>
</dbReference>
<feature type="domain" description="Peptidase A1" evidence="5">
    <location>
        <begin position="17"/>
        <end position="381"/>
    </location>
</feature>
<gene>
    <name evidence="6" type="ORF">BGZ97_002007</name>
</gene>
<proteinExistence type="inferred from homology"/>
<evidence type="ECO:0000256" key="1">
    <source>
        <dbReference type="ARBA" id="ARBA00007447"/>
    </source>
</evidence>
<organism evidence="6 7">
    <name type="scientific">Linnemannia gamsii</name>
    <dbReference type="NCBI Taxonomy" id="64522"/>
    <lineage>
        <taxon>Eukaryota</taxon>
        <taxon>Fungi</taxon>
        <taxon>Fungi incertae sedis</taxon>
        <taxon>Mucoromycota</taxon>
        <taxon>Mortierellomycotina</taxon>
        <taxon>Mortierellomycetes</taxon>
        <taxon>Mortierellales</taxon>
        <taxon>Mortierellaceae</taxon>
        <taxon>Linnemannia</taxon>
    </lineage>
</organism>
<accession>A0A9P6QXI2</accession>
<dbReference type="OrthoDB" id="15189at2759"/>
<dbReference type="CDD" id="cd05471">
    <property type="entry name" value="pepsin_like"/>
    <property type="match status" value="1"/>
</dbReference>
<dbReference type="Pfam" id="PF00026">
    <property type="entry name" value="Asp"/>
    <property type="match status" value="2"/>
</dbReference>
<protein>
    <recommendedName>
        <fullName evidence="5">Peptidase A1 domain-containing protein</fullName>
    </recommendedName>
</protein>
<evidence type="ECO:0000313" key="7">
    <source>
        <dbReference type="Proteomes" id="UP000823405"/>
    </source>
</evidence>
<keyword evidence="3" id="KW-0645">Protease</keyword>
<dbReference type="PANTHER" id="PTHR47966:SF51">
    <property type="entry name" value="BETA-SITE APP-CLEAVING ENZYME, ISOFORM A-RELATED"/>
    <property type="match status" value="1"/>
</dbReference>
<dbReference type="Gene3D" id="2.40.70.10">
    <property type="entry name" value="Acid Proteases"/>
    <property type="match status" value="2"/>
</dbReference>
<keyword evidence="3" id="KW-0378">Hydrolase</keyword>
<dbReference type="InterPro" id="IPR001461">
    <property type="entry name" value="Aspartic_peptidase_A1"/>
</dbReference>
<dbReference type="PROSITE" id="PS51767">
    <property type="entry name" value="PEPTIDASE_A1"/>
    <property type="match status" value="1"/>
</dbReference>
<feature type="compositionally biased region" description="Polar residues" evidence="4">
    <location>
        <begin position="227"/>
        <end position="250"/>
    </location>
</feature>
<keyword evidence="2 3" id="KW-0064">Aspartyl protease</keyword>
<dbReference type="Proteomes" id="UP000823405">
    <property type="component" value="Unassembled WGS sequence"/>
</dbReference>
<feature type="region of interest" description="Disordered" evidence="4">
    <location>
        <begin position="222"/>
        <end position="250"/>
    </location>
</feature>
<evidence type="ECO:0000313" key="6">
    <source>
        <dbReference type="EMBL" id="KAG0303205.1"/>
    </source>
</evidence>
<dbReference type="GO" id="GO:0006508">
    <property type="term" value="P:proteolysis"/>
    <property type="evidence" value="ECO:0007669"/>
    <property type="project" value="UniProtKB-KW"/>
</dbReference>
<dbReference type="PANTHER" id="PTHR47966">
    <property type="entry name" value="BETA-SITE APP-CLEAVING ENZYME, ISOFORM A-RELATED"/>
    <property type="match status" value="1"/>
</dbReference>
<dbReference type="GO" id="GO:0004190">
    <property type="term" value="F:aspartic-type endopeptidase activity"/>
    <property type="evidence" value="ECO:0007669"/>
    <property type="project" value="UniProtKB-KW"/>
</dbReference>